<feature type="transmembrane region" description="Helical" evidence="1">
    <location>
        <begin position="6"/>
        <end position="25"/>
    </location>
</feature>
<keyword evidence="1" id="KW-0812">Transmembrane</keyword>
<keyword evidence="1" id="KW-0472">Membrane</keyword>
<reference evidence="2" key="1">
    <citation type="submission" date="2014-11" db="EMBL/GenBank/DDBJ databases">
        <authorList>
            <person name="Amaro Gonzalez C."/>
        </authorList>
    </citation>
    <scope>NUCLEOTIDE SEQUENCE</scope>
</reference>
<evidence type="ECO:0000256" key="1">
    <source>
        <dbReference type="SAM" id="Phobius"/>
    </source>
</evidence>
<reference evidence="2" key="2">
    <citation type="journal article" date="2015" name="Fish Shellfish Immunol.">
        <title>Early steps in the European eel (Anguilla anguilla)-Vibrio vulnificus interaction in the gills: Role of the RtxA13 toxin.</title>
        <authorList>
            <person name="Callol A."/>
            <person name="Pajuelo D."/>
            <person name="Ebbesson L."/>
            <person name="Teles M."/>
            <person name="MacKenzie S."/>
            <person name="Amaro C."/>
        </authorList>
    </citation>
    <scope>NUCLEOTIDE SEQUENCE</scope>
</reference>
<evidence type="ECO:0000313" key="2">
    <source>
        <dbReference type="EMBL" id="JAH33639.1"/>
    </source>
</evidence>
<sequence>MIQNNIYFFWLLSCLGSFFLMFCILNNISHTGFHT</sequence>
<name>A0A0E9RWR1_ANGAN</name>
<keyword evidence="1" id="KW-1133">Transmembrane helix</keyword>
<dbReference type="AlphaFoldDB" id="A0A0E9RWR1"/>
<proteinExistence type="predicted"/>
<accession>A0A0E9RWR1</accession>
<protein>
    <submittedName>
        <fullName evidence="2">Uncharacterized protein</fullName>
    </submittedName>
</protein>
<dbReference type="EMBL" id="GBXM01074938">
    <property type="protein sequence ID" value="JAH33639.1"/>
    <property type="molecule type" value="Transcribed_RNA"/>
</dbReference>
<organism evidence="2">
    <name type="scientific">Anguilla anguilla</name>
    <name type="common">European freshwater eel</name>
    <name type="synonym">Muraena anguilla</name>
    <dbReference type="NCBI Taxonomy" id="7936"/>
    <lineage>
        <taxon>Eukaryota</taxon>
        <taxon>Metazoa</taxon>
        <taxon>Chordata</taxon>
        <taxon>Craniata</taxon>
        <taxon>Vertebrata</taxon>
        <taxon>Euteleostomi</taxon>
        <taxon>Actinopterygii</taxon>
        <taxon>Neopterygii</taxon>
        <taxon>Teleostei</taxon>
        <taxon>Anguilliformes</taxon>
        <taxon>Anguillidae</taxon>
        <taxon>Anguilla</taxon>
    </lineage>
</organism>